<keyword evidence="2" id="KW-1185">Reference proteome</keyword>
<dbReference type="KEGG" id="ams:AMIS_11210"/>
<evidence type="ECO:0000313" key="2">
    <source>
        <dbReference type="Proteomes" id="UP000007882"/>
    </source>
</evidence>
<dbReference type="HOGENOM" id="CLU_3131386_0_0_11"/>
<dbReference type="RefSeq" id="WP_014441238.1">
    <property type="nucleotide sequence ID" value="NC_017093.1"/>
</dbReference>
<dbReference type="EMBL" id="AP012319">
    <property type="protein sequence ID" value="BAL86341.1"/>
    <property type="molecule type" value="Genomic_DNA"/>
</dbReference>
<sequence length="49" mass="5406">MAVFLILLLGAAISLVTLITLRDRRRTRSLGGLTADTHKAGWIQKTEDI</sequence>
<dbReference type="AlphaFoldDB" id="I0H004"/>
<dbReference type="PATRIC" id="fig|512565.3.peg.1124"/>
<name>I0H004_ACTM4</name>
<evidence type="ECO:0000313" key="1">
    <source>
        <dbReference type="EMBL" id="BAL86341.1"/>
    </source>
</evidence>
<accession>I0H004</accession>
<dbReference type="STRING" id="512565.AMIS_11210"/>
<dbReference type="Proteomes" id="UP000007882">
    <property type="component" value="Chromosome"/>
</dbReference>
<proteinExistence type="predicted"/>
<protein>
    <submittedName>
        <fullName evidence="1">Uncharacterized protein</fullName>
    </submittedName>
</protein>
<reference evidence="1 2" key="1">
    <citation type="submission" date="2012-02" db="EMBL/GenBank/DDBJ databases">
        <title>Complete genome sequence of Actinoplanes missouriensis 431 (= NBRC 102363).</title>
        <authorList>
            <person name="Ohnishi Y."/>
            <person name="Ishikawa J."/>
            <person name="Sekine M."/>
            <person name="Hosoyama A."/>
            <person name="Harada T."/>
            <person name="Narita H."/>
            <person name="Hata T."/>
            <person name="Konno Y."/>
            <person name="Tutikane K."/>
            <person name="Fujita N."/>
            <person name="Horinouchi S."/>
            <person name="Hayakawa M."/>
        </authorList>
    </citation>
    <scope>NUCLEOTIDE SEQUENCE [LARGE SCALE GENOMIC DNA]</scope>
    <source>
        <strain evidence="2">ATCC 14538 / DSM 43046 / CBS 188.64 / JCM 3121 / NBRC 102363 / NCIMB 12654 / NRRL B-3342 / UNCC 431</strain>
    </source>
</reference>
<organism evidence="1 2">
    <name type="scientific">Actinoplanes missouriensis (strain ATCC 14538 / DSM 43046 / CBS 188.64 / JCM 3121 / NBRC 102363 / NCIMB 12654 / NRRL B-3342 / UNCC 431)</name>
    <dbReference type="NCBI Taxonomy" id="512565"/>
    <lineage>
        <taxon>Bacteria</taxon>
        <taxon>Bacillati</taxon>
        <taxon>Actinomycetota</taxon>
        <taxon>Actinomycetes</taxon>
        <taxon>Micromonosporales</taxon>
        <taxon>Micromonosporaceae</taxon>
        <taxon>Actinoplanes</taxon>
    </lineage>
</organism>
<gene>
    <name evidence="1" type="ordered locus">AMIS_11210</name>
</gene>